<evidence type="ECO:0000313" key="1">
    <source>
        <dbReference type="EMBL" id="CAB4031413.1"/>
    </source>
</evidence>
<protein>
    <submittedName>
        <fullName evidence="1">Uncharacterized protein</fullName>
    </submittedName>
</protein>
<dbReference type="AlphaFoldDB" id="A0A7D9LFQ2"/>
<feature type="non-terminal residue" evidence="1">
    <location>
        <position position="97"/>
    </location>
</feature>
<dbReference type="EMBL" id="CACRXK020017612">
    <property type="protein sequence ID" value="CAB4031413.1"/>
    <property type="molecule type" value="Genomic_DNA"/>
</dbReference>
<sequence length="97" mass="11062">MNDKQSADLINNFFANLTTNYPHISNEWLEMQCPDDLPLISVEEIARELNAINVNKAPGPNNPPLKILKMFSNVFAVPLAEIFNESFQTKKFPEKIQ</sequence>
<gene>
    <name evidence="1" type="ORF">PACLA_8A071767</name>
</gene>
<reference evidence="1" key="1">
    <citation type="submission" date="2020-04" db="EMBL/GenBank/DDBJ databases">
        <authorList>
            <person name="Alioto T."/>
            <person name="Alioto T."/>
            <person name="Gomez Garrido J."/>
        </authorList>
    </citation>
    <scope>NUCLEOTIDE SEQUENCE</scope>
    <source>
        <strain evidence="1">A484AB</strain>
    </source>
</reference>
<dbReference type="PANTHER" id="PTHR47510:SF3">
    <property type="entry name" value="ENDO_EXONUCLEASE_PHOSPHATASE DOMAIN-CONTAINING PROTEIN"/>
    <property type="match status" value="1"/>
</dbReference>
<organism evidence="1 2">
    <name type="scientific">Paramuricea clavata</name>
    <name type="common">Red gorgonian</name>
    <name type="synonym">Violescent sea-whip</name>
    <dbReference type="NCBI Taxonomy" id="317549"/>
    <lineage>
        <taxon>Eukaryota</taxon>
        <taxon>Metazoa</taxon>
        <taxon>Cnidaria</taxon>
        <taxon>Anthozoa</taxon>
        <taxon>Octocorallia</taxon>
        <taxon>Malacalcyonacea</taxon>
        <taxon>Plexauridae</taxon>
        <taxon>Paramuricea</taxon>
    </lineage>
</organism>
<proteinExistence type="predicted"/>
<evidence type="ECO:0000313" key="2">
    <source>
        <dbReference type="Proteomes" id="UP001152795"/>
    </source>
</evidence>
<keyword evidence="2" id="KW-1185">Reference proteome</keyword>
<accession>A0A7D9LFQ2</accession>
<dbReference type="Proteomes" id="UP001152795">
    <property type="component" value="Unassembled WGS sequence"/>
</dbReference>
<comment type="caution">
    <text evidence="1">The sequence shown here is derived from an EMBL/GenBank/DDBJ whole genome shotgun (WGS) entry which is preliminary data.</text>
</comment>
<dbReference type="PANTHER" id="PTHR47510">
    <property type="entry name" value="REVERSE TRANSCRIPTASE DOMAIN-CONTAINING PROTEIN"/>
    <property type="match status" value="1"/>
</dbReference>
<name>A0A7D9LFQ2_PARCT</name>